<dbReference type="InterPro" id="IPR036291">
    <property type="entry name" value="NAD(P)-bd_dom_sf"/>
</dbReference>
<evidence type="ECO:0000259" key="3">
    <source>
        <dbReference type="Pfam" id="PF08338"/>
    </source>
</evidence>
<evidence type="ECO:0000313" key="4">
    <source>
        <dbReference type="EMBL" id="AFN73911.1"/>
    </source>
</evidence>
<dbReference type="InterPro" id="IPR013549">
    <property type="entry name" value="DUF1731"/>
</dbReference>
<dbReference type="EMBL" id="CP003557">
    <property type="protein sequence ID" value="AFN73911.1"/>
    <property type="molecule type" value="Genomic_DNA"/>
</dbReference>
<dbReference type="NCBIfam" id="TIGR01777">
    <property type="entry name" value="yfcH"/>
    <property type="match status" value="1"/>
</dbReference>
<accession>I7A1X9</accession>
<dbReference type="Proteomes" id="UP000009011">
    <property type="component" value="Chromosome"/>
</dbReference>
<dbReference type="OrthoDB" id="9801773at2"/>
<dbReference type="HOGENOM" id="CLU_047373_0_3_10"/>
<dbReference type="InterPro" id="IPR010099">
    <property type="entry name" value="SDR39U1"/>
</dbReference>
<dbReference type="InterPro" id="IPR001509">
    <property type="entry name" value="Epimerase_deHydtase"/>
</dbReference>
<dbReference type="SUPFAM" id="SSF51735">
    <property type="entry name" value="NAD(P)-binding Rossmann-fold domains"/>
    <property type="match status" value="1"/>
</dbReference>
<keyword evidence="5" id="KW-1185">Reference proteome</keyword>
<dbReference type="PANTHER" id="PTHR11092:SF0">
    <property type="entry name" value="EPIMERASE FAMILY PROTEIN SDR39U1"/>
    <property type="match status" value="1"/>
</dbReference>
<dbReference type="Gene3D" id="3.40.50.720">
    <property type="entry name" value="NAD(P)-binding Rossmann-like Domain"/>
    <property type="match status" value="1"/>
</dbReference>
<name>I7A1X9_MELRP</name>
<proteinExistence type="inferred from homology"/>
<gene>
    <name evidence="4" type="ordered locus">MROS_0668</name>
</gene>
<dbReference type="Pfam" id="PF08338">
    <property type="entry name" value="DUF1731"/>
    <property type="match status" value="1"/>
</dbReference>
<dbReference type="STRING" id="1191523.MROS_0668"/>
<protein>
    <submittedName>
        <fullName evidence="4">NAD-dependent epimerase/dehydratase family protein</fullName>
    </submittedName>
</protein>
<dbReference type="RefSeq" id="WP_014855348.1">
    <property type="nucleotide sequence ID" value="NC_018178.1"/>
</dbReference>
<dbReference type="KEGG" id="mro:MROS_0668"/>
<feature type="domain" description="NAD-dependent epimerase/dehydratase" evidence="2">
    <location>
        <begin position="6"/>
        <end position="224"/>
    </location>
</feature>
<evidence type="ECO:0000256" key="1">
    <source>
        <dbReference type="ARBA" id="ARBA00009353"/>
    </source>
</evidence>
<dbReference type="AlphaFoldDB" id="I7A1X9"/>
<dbReference type="Pfam" id="PF01370">
    <property type="entry name" value="Epimerase"/>
    <property type="match status" value="1"/>
</dbReference>
<sequence length="300" mass="33221">MKGKAVITGGAGLIGKALAHFLKNEGYKVIVLTRNIPEDKIENIEYIIWNYREPGEWIKSLEGSEAVINLAGKNLASGRWNSETRKAIRESRVNLTQNLVEYFESLTVKPSYFISASAVGYYGNPPNPVDENSPRGNGFLAELTAEWEKSALAAEQLGVRTACLRFGAVLSTEGGALPKIIKPIKYFAGAVPGSGKQYFPWIHIDDAVRMIDFLIQKKSEGIFNAVSPHTIRIEDLIKTAGEILRRPVIFRIPEFLIRALLGEASEIILNGAAVKPARIISEGYDFEYSDIRQALENLLK</sequence>
<dbReference type="eggNOG" id="COG1090">
    <property type="taxonomic scope" value="Bacteria"/>
</dbReference>
<feature type="domain" description="DUF1731" evidence="3">
    <location>
        <begin position="252"/>
        <end position="298"/>
    </location>
</feature>
<evidence type="ECO:0000313" key="5">
    <source>
        <dbReference type="Proteomes" id="UP000009011"/>
    </source>
</evidence>
<evidence type="ECO:0000259" key="2">
    <source>
        <dbReference type="Pfam" id="PF01370"/>
    </source>
</evidence>
<organism evidence="4 5">
    <name type="scientific">Melioribacter roseus (strain DSM 23840 / JCM 17771 / VKM B-2668 / P3M-2)</name>
    <dbReference type="NCBI Taxonomy" id="1191523"/>
    <lineage>
        <taxon>Bacteria</taxon>
        <taxon>Pseudomonadati</taxon>
        <taxon>Ignavibacteriota</taxon>
        <taxon>Ignavibacteria</taxon>
        <taxon>Ignavibacteriales</taxon>
        <taxon>Melioribacteraceae</taxon>
        <taxon>Melioribacter</taxon>
    </lineage>
</organism>
<dbReference type="PANTHER" id="PTHR11092">
    <property type="entry name" value="SUGAR NUCLEOTIDE EPIMERASE RELATED"/>
    <property type="match status" value="1"/>
</dbReference>
<dbReference type="PATRIC" id="fig|1191523.3.peg.697"/>
<reference evidence="4 5" key="1">
    <citation type="journal article" date="2013" name="PLoS ONE">
        <title>Genomic analysis of Melioribacter roseus, facultatively anaerobic organotrophic bacterium representing a novel deep lineage within Bacteriodetes/Chlorobi group.</title>
        <authorList>
            <person name="Kadnikov V.V."/>
            <person name="Mardanov A.V."/>
            <person name="Podosokorskaya O.A."/>
            <person name="Gavrilov S.N."/>
            <person name="Kublanov I.V."/>
            <person name="Beletsky A.V."/>
            <person name="Bonch-Osmolovskaya E.A."/>
            <person name="Ravin N.V."/>
        </authorList>
    </citation>
    <scope>NUCLEOTIDE SEQUENCE [LARGE SCALE GENOMIC DNA]</scope>
    <source>
        <strain evidence="5">JCM 17771 / P3M-2</strain>
    </source>
</reference>
<comment type="similarity">
    <text evidence="1">Belongs to the NAD(P)-dependent epimerase/dehydratase family. SDR39U1 subfamily.</text>
</comment>